<gene>
    <name evidence="1" type="ORF">TBK1r_58430</name>
</gene>
<sequence>MGISKGSTNNRHVNTPLFAGQTRVFFEIRTEFPIPRSPASKLPKAAIPEPPLAIAAEMVQTAAVTFSEQGSDFRASVDLITQVDAQAEPLSTAMGN</sequence>
<proteinExistence type="predicted"/>
<organism evidence="1 2">
    <name type="scientific">Stieleria magnilauensis</name>
    <dbReference type="NCBI Taxonomy" id="2527963"/>
    <lineage>
        <taxon>Bacteria</taxon>
        <taxon>Pseudomonadati</taxon>
        <taxon>Planctomycetota</taxon>
        <taxon>Planctomycetia</taxon>
        <taxon>Pirellulales</taxon>
        <taxon>Pirellulaceae</taxon>
        <taxon>Stieleria</taxon>
    </lineage>
</organism>
<dbReference type="Proteomes" id="UP000318081">
    <property type="component" value="Chromosome"/>
</dbReference>
<evidence type="ECO:0000313" key="2">
    <source>
        <dbReference type="Proteomes" id="UP000318081"/>
    </source>
</evidence>
<name>A0ABX5XXS5_9BACT</name>
<dbReference type="RefSeq" id="WP_145218230.1">
    <property type="nucleotide sequence ID" value="NZ_CP036432.1"/>
</dbReference>
<protein>
    <submittedName>
        <fullName evidence="1">Uncharacterized protein</fullName>
    </submittedName>
</protein>
<evidence type="ECO:0000313" key="1">
    <source>
        <dbReference type="EMBL" id="QDV86818.1"/>
    </source>
</evidence>
<reference evidence="1 2" key="1">
    <citation type="submission" date="2019-02" db="EMBL/GenBank/DDBJ databases">
        <title>Deep-cultivation of Planctomycetes and their phenomic and genomic characterization uncovers novel biology.</title>
        <authorList>
            <person name="Wiegand S."/>
            <person name="Jogler M."/>
            <person name="Boedeker C."/>
            <person name="Pinto D."/>
            <person name="Vollmers J."/>
            <person name="Rivas-Marin E."/>
            <person name="Kohn T."/>
            <person name="Peeters S.H."/>
            <person name="Heuer A."/>
            <person name="Rast P."/>
            <person name="Oberbeckmann S."/>
            <person name="Bunk B."/>
            <person name="Jeske O."/>
            <person name="Meyerdierks A."/>
            <person name="Storesund J.E."/>
            <person name="Kallscheuer N."/>
            <person name="Luecker S."/>
            <person name="Lage O.M."/>
            <person name="Pohl T."/>
            <person name="Merkel B.J."/>
            <person name="Hornburger P."/>
            <person name="Mueller R.-W."/>
            <person name="Bruemmer F."/>
            <person name="Labrenz M."/>
            <person name="Spormann A.M."/>
            <person name="Op den Camp H."/>
            <person name="Overmann J."/>
            <person name="Amann R."/>
            <person name="Jetten M.S.M."/>
            <person name="Mascher T."/>
            <person name="Medema M.H."/>
            <person name="Devos D.P."/>
            <person name="Kaster A.-K."/>
            <person name="Ovreas L."/>
            <person name="Rohde M."/>
            <person name="Galperin M.Y."/>
            <person name="Jogler C."/>
        </authorList>
    </citation>
    <scope>NUCLEOTIDE SEQUENCE [LARGE SCALE GENOMIC DNA]</scope>
    <source>
        <strain evidence="1 2">TBK1r</strain>
    </source>
</reference>
<keyword evidence="2" id="KW-1185">Reference proteome</keyword>
<dbReference type="EMBL" id="CP036432">
    <property type="protein sequence ID" value="QDV86818.1"/>
    <property type="molecule type" value="Genomic_DNA"/>
</dbReference>
<accession>A0ABX5XXS5</accession>